<dbReference type="SMART" id="SM00864">
    <property type="entry name" value="Tubulin"/>
    <property type="match status" value="1"/>
</dbReference>
<feature type="domain" description="Tubulin/FtsZ GTPase" evidence="11">
    <location>
        <begin position="1"/>
        <end position="110"/>
    </location>
</feature>
<keyword evidence="14" id="KW-1185">Reference proteome</keyword>
<evidence type="ECO:0000259" key="12">
    <source>
        <dbReference type="SMART" id="SM00865"/>
    </source>
</evidence>
<keyword evidence="3 9" id="KW-0493">Microtubule</keyword>
<dbReference type="PRINTS" id="PR01162">
    <property type="entry name" value="ALPHATUBULIN"/>
</dbReference>
<dbReference type="InterPro" id="IPR036525">
    <property type="entry name" value="Tubulin/FtsZ_GTPase_sf"/>
</dbReference>
<dbReference type="InterPro" id="IPR000217">
    <property type="entry name" value="Tubulin"/>
</dbReference>
<dbReference type="EMBL" id="CT868352">
    <property type="protein sequence ID" value="CAK80214.1"/>
    <property type="molecule type" value="Genomic_DNA"/>
</dbReference>
<comment type="subunit">
    <text evidence="9">Dimer of alpha and beta chains. A typical microtubule is a hollow water-filled tube with an outer diameter of 25 nm and an inner diameter of 15 nM. Alpha-beta heterodimers associate head-to-tail to form protofilaments running lengthwise along the microtubule wall with the beta-tubulin subunit facing the microtubule plus end conferring a structural polarity. Microtubules usually have 13 protofilaments but different protofilament numbers can be found in some organisms and specialized cells.</text>
</comment>
<dbReference type="GeneID" id="5033396"/>
<dbReference type="GO" id="GO:0005874">
    <property type="term" value="C:microtubule"/>
    <property type="evidence" value="ECO:0000318"/>
    <property type="project" value="GO_Central"/>
</dbReference>
<dbReference type="InterPro" id="IPR008280">
    <property type="entry name" value="Tub_FtsZ_C"/>
</dbReference>
<dbReference type="Gene3D" id="3.40.50.1440">
    <property type="entry name" value="Tubulin/FtsZ, GTPase domain"/>
    <property type="match status" value="1"/>
</dbReference>
<dbReference type="AlphaFoldDB" id="A0DAZ7"/>
<reference evidence="13 14" key="1">
    <citation type="journal article" date="2006" name="Nature">
        <title>Global trends of whole-genome duplications revealed by the ciliate Paramecium tetraurelia.</title>
        <authorList>
            <consortium name="Genoscope"/>
            <person name="Aury J.-M."/>
            <person name="Jaillon O."/>
            <person name="Duret L."/>
            <person name="Noel B."/>
            <person name="Jubin C."/>
            <person name="Porcel B.M."/>
            <person name="Segurens B."/>
            <person name="Daubin V."/>
            <person name="Anthouard V."/>
            <person name="Aiach N."/>
            <person name="Arnaiz O."/>
            <person name="Billaut A."/>
            <person name="Beisson J."/>
            <person name="Blanc I."/>
            <person name="Bouhouche K."/>
            <person name="Camara F."/>
            <person name="Duharcourt S."/>
            <person name="Guigo R."/>
            <person name="Gogendeau D."/>
            <person name="Katinka M."/>
            <person name="Keller A.-M."/>
            <person name="Kissmehl R."/>
            <person name="Klotz C."/>
            <person name="Koll F."/>
            <person name="Le Moue A."/>
            <person name="Lepere C."/>
            <person name="Malinsky S."/>
            <person name="Nowacki M."/>
            <person name="Nowak J.K."/>
            <person name="Plattner H."/>
            <person name="Poulain J."/>
            <person name="Ruiz F."/>
            <person name="Serrano V."/>
            <person name="Zagulski M."/>
            <person name="Dessen P."/>
            <person name="Betermier M."/>
            <person name="Weissenbach J."/>
            <person name="Scarpelli C."/>
            <person name="Schachter V."/>
            <person name="Sperling L."/>
            <person name="Meyer E."/>
            <person name="Cohen J."/>
            <person name="Wincker P."/>
        </authorList>
    </citation>
    <scope>NUCLEOTIDE SEQUENCE [LARGE SCALE GENOMIC DNA]</scope>
    <source>
        <strain evidence="13 14">Stock d4-2</strain>
    </source>
</reference>
<keyword evidence="7 9" id="KW-0342">GTP-binding</keyword>
<evidence type="ECO:0000259" key="11">
    <source>
        <dbReference type="SMART" id="SM00864"/>
    </source>
</evidence>
<dbReference type="SUPFAM" id="SSF52490">
    <property type="entry name" value="Tubulin nucleotide-binding domain-like"/>
    <property type="match status" value="1"/>
</dbReference>
<proteinExistence type="inferred from homology"/>
<dbReference type="GO" id="GO:0016787">
    <property type="term" value="F:hydrolase activity"/>
    <property type="evidence" value="ECO:0007669"/>
    <property type="project" value="UniProtKB-KW"/>
</dbReference>
<dbReference type="RefSeq" id="XP_001447611.1">
    <property type="nucleotide sequence ID" value="XM_001447574.1"/>
</dbReference>
<feature type="coiled-coil region" evidence="10">
    <location>
        <begin position="282"/>
        <end position="309"/>
    </location>
</feature>
<dbReference type="InterPro" id="IPR017975">
    <property type="entry name" value="Tubulin_CS"/>
</dbReference>
<dbReference type="FunFam" id="3.30.1330.20:FF:000041">
    <property type="entry name" value="Tubulin alpha chain"/>
    <property type="match status" value="1"/>
</dbReference>
<organism evidence="13 14">
    <name type="scientific">Paramecium tetraurelia</name>
    <dbReference type="NCBI Taxonomy" id="5888"/>
    <lineage>
        <taxon>Eukaryota</taxon>
        <taxon>Sar</taxon>
        <taxon>Alveolata</taxon>
        <taxon>Ciliophora</taxon>
        <taxon>Intramacronucleata</taxon>
        <taxon>Oligohymenophorea</taxon>
        <taxon>Peniculida</taxon>
        <taxon>Parameciidae</taxon>
        <taxon>Paramecium</taxon>
    </lineage>
</organism>
<dbReference type="InParanoid" id="A0DAZ7"/>
<keyword evidence="5" id="KW-0378">Hydrolase</keyword>
<evidence type="ECO:0000256" key="4">
    <source>
        <dbReference type="ARBA" id="ARBA00022741"/>
    </source>
</evidence>
<keyword evidence="10" id="KW-0175">Coiled coil</keyword>
<dbReference type="SUPFAM" id="SSF55307">
    <property type="entry name" value="Tubulin C-terminal domain-like"/>
    <property type="match status" value="1"/>
</dbReference>
<sequence>MLNSVGGGTGSGFGALLLDKLSVDYCKKSILTVNIYPSQETFVSMVEPYNSILATQFLIDHADVCITMDNQAIYDICQNKLDIELPKYSNLNRIIAQVMSSITTSMRYDGALLRDMAELETSLVPYAKLKFLICSYAPIISHQKVDHMQLSTVEIAKLAFETTNMMAKCDPRLGKYISCLLLFRGDIIPKDVSSSIFQIRTHKTIRFVDWCPTGLKVGIDYQFQQTLPKDDIRKALRSACMIGNTTAVSQVFSDVCYKYDSMFAKRAFVHWYINEGMEEAQFVEAREELAFLQKDYEEADSAINEENQKENAGKTAQKQLLVNVIDQRVEIVYVENQQVLIDYSQFSHFKRQYIYNFHMHMNKSTKIPQQNKSITLFQKNKGDQTNKNQRSCLVTNQREY</sequence>
<name>A0DAZ7_PARTE</name>
<evidence type="ECO:0000256" key="6">
    <source>
        <dbReference type="ARBA" id="ARBA00022990"/>
    </source>
</evidence>
<dbReference type="Pfam" id="PF00091">
    <property type="entry name" value="Tubulin"/>
    <property type="match status" value="1"/>
</dbReference>
<dbReference type="PROSITE" id="PS00227">
    <property type="entry name" value="TUBULIN"/>
    <property type="match status" value="1"/>
</dbReference>
<evidence type="ECO:0000256" key="7">
    <source>
        <dbReference type="ARBA" id="ARBA00023134"/>
    </source>
</evidence>
<dbReference type="InterPro" id="IPR003008">
    <property type="entry name" value="Tubulin_FtsZ_GTPase"/>
</dbReference>
<dbReference type="GO" id="GO:0005525">
    <property type="term" value="F:GTP binding"/>
    <property type="evidence" value="ECO:0000318"/>
    <property type="project" value="GO_Central"/>
</dbReference>
<evidence type="ECO:0000256" key="3">
    <source>
        <dbReference type="ARBA" id="ARBA00022701"/>
    </source>
</evidence>
<gene>
    <name evidence="13" type="ORF">GSPATT00015121001</name>
</gene>
<dbReference type="OMA" id="HADVCIT"/>
<comment type="catalytic activity">
    <reaction evidence="8">
        <text>GTP + H2O = GDP + phosphate + H(+)</text>
        <dbReference type="Rhea" id="RHEA:19669"/>
        <dbReference type="ChEBI" id="CHEBI:15377"/>
        <dbReference type="ChEBI" id="CHEBI:15378"/>
        <dbReference type="ChEBI" id="CHEBI:37565"/>
        <dbReference type="ChEBI" id="CHEBI:43474"/>
        <dbReference type="ChEBI" id="CHEBI:58189"/>
    </reaction>
    <physiologicalReaction direction="left-to-right" evidence="8">
        <dbReference type="Rhea" id="RHEA:19670"/>
    </physiologicalReaction>
</comment>
<evidence type="ECO:0000256" key="2">
    <source>
        <dbReference type="ARBA" id="ARBA00022490"/>
    </source>
</evidence>
<dbReference type="Gene3D" id="1.10.287.600">
    <property type="entry name" value="Helix hairpin bin"/>
    <property type="match status" value="1"/>
</dbReference>
<dbReference type="eggNOG" id="KOG1376">
    <property type="taxonomic scope" value="Eukaryota"/>
</dbReference>
<evidence type="ECO:0000313" key="14">
    <source>
        <dbReference type="Proteomes" id="UP000000600"/>
    </source>
</evidence>
<evidence type="ECO:0000256" key="1">
    <source>
        <dbReference type="ARBA" id="ARBA00009636"/>
    </source>
</evidence>
<evidence type="ECO:0000256" key="10">
    <source>
        <dbReference type="SAM" id="Coils"/>
    </source>
</evidence>
<dbReference type="GO" id="GO:0000226">
    <property type="term" value="P:microtubule cytoskeleton organization"/>
    <property type="evidence" value="ECO:0000318"/>
    <property type="project" value="GO_Central"/>
</dbReference>
<dbReference type="InterPro" id="IPR018316">
    <property type="entry name" value="Tubulin/FtsZ_2-layer-sand-dom"/>
</dbReference>
<dbReference type="GO" id="GO:0005200">
    <property type="term" value="F:structural constituent of cytoskeleton"/>
    <property type="evidence" value="ECO:0000318"/>
    <property type="project" value="GO_Central"/>
</dbReference>
<evidence type="ECO:0000256" key="9">
    <source>
        <dbReference type="RuleBase" id="RU000352"/>
    </source>
</evidence>
<dbReference type="Proteomes" id="UP000000600">
    <property type="component" value="Unassembled WGS sequence"/>
</dbReference>
<accession>A0DAZ7</accession>
<keyword evidence="6" id="KW-0007">Acetylation</keyword>
<dbReference type="InterPro" id="IPR037103">
    <property type="entry name" value="Tubulin/FtsZ-like_C"/>
</dbReference>
<keyword evidence="4 9" id="KW-0547">Nucleotide-binding</keyword>
<feature type="domain" description="Tubulin/FtsZ 2-layer sandwich" evidence="12">
    <location>
        <begin position="112"/>
        <end position="257"/>
    </location>
</feature>
<dbReference type="Pfam" id="PF03953">
    <property type="entry name" value="Tubulin_C"/>
    <property type="match status" value="1"/>
</dbReference>
<evidence type="ECO:0000256" key="5">
    <source>
        <dbReference type="ARBA" id="ARBA00022801"/>
    </source>
</evidence>
<dbReference type="GO" id="GO:0000278">
    <property type="term" value="P:mitotic cell cycle"/>
    <property type="evidence" value="ECO:0000318"/>
    <property type="project" value="GO_Central"/>
</dbReference>
<dbReference type="STRING" id="5888.A0DAZ7"/>
<dbReference type="GO" id="GO:0005737">
    <property type="term" value="C:cytoplasm"/>
    <property type="evidence" value="ECO:0000318"/>
    <property type="project" value="GO_Central"/>
</dbReference>
<dbReference type="HOGENOM" id="CLU_015718_6_0_1"/>
<keyword evidence="2" id="KW-0963">Cytoplasm</keyword>
<dbReference type="InterPro" id="IPR002452">
    <property type="entry name" value="Alpha_tubulin"/>
</dbReference>
<comment type="similarity">
    <text evidence="1 9">Belongs to the tubulin family.</text>
</comment>
<protein>
    <recommendedName>
        <fullName evidence="9">Tubulin alpha chain</fullName>
    </recommendedName>
</protein>
<dbReference type="PANTHER" id="PTHR11588">
    <property type="entry name" value="TUBULIN"/>
    <property type="match status" value="1"/>
</dbReference>
<evidence type="ECO:0000313" key="13">
    <source>
        <dbReference type="EMBL" id="CAK80214.1"/>
    </source>
</evidence>
<dbReference type="OrthoDB" id="10369649at2759"/>
<dbReference type="Gene3D" id="3.30.1330.20">
    <property type="entry name" value="Tubulin/FtsZ, C-terminal domain"/>
    <property type="match status" value="1"/>
</dbReference>
<dbReference type="KEGG" id="ptm:GSPATT00015121001"/>
<dbReference type="InterPro" id="IPR023123">
    <property type="entry name" value="Tubulin_C"/>
</dbReference>
<comment type="function">
    <text evidence="9">Tubulin is the major constituent of microtubules, a cylinder consisting of laterally associated linear protofilaments composed of alpha- and beta-tubulin heterodimers. Microtubules grow by the addition of GTP-tubulin dimers to the microtubule end, where a stabilizing cap forms. Below the cap, tubulin dimers are in GDP-bound state, owing to GTPase activity of alpha-tubulin.</text>
</comment>
<evidence type="ECO:0000256" key="8">
    <source>
        <dbReference type="ARBA" id="ARBA00049117"/>
    </source>
</evidence>
<dbReference type="PRINTS" id="PR01161">
    <property type="entry name" value="TUBULIN"/>
</dbReference>
<dbReference type="SMART" id="SM00865">
    <property type="entry name" value="Tubulin_C"/>
    <property type="match status" value="1"/>
</dbReference>